<feature type="coiled-coil region" evidence="2">
    <location>
        <begin position="5"/>
        <end position="32"/>
    </location>
</feature>
<dbReference type="PANTHER" id="PTHR10627:SF31">
    <property type="entry name" value="DODECA-SATELLITE-BINDING PROTEIN 1, ISOFORM A"/>
    <property type="match status" value="1"/>
</dbReference>
<protein>
    <submittedName>
        <fullName evidence="4">Vigilin-like</fullName>
    </submittedName>
</protein>
<dbReference type="PANTHER" id="PTHR10627">
    <property type="entry name" value="SCP160"/>
    <property type="match status" value="1"/>
</dbReference>
<feature type="non-terminal residue" evidence="4">
    <location>
        <position position="1"/>
    </location>
</feature>
<dbReference type="CDD" id="cd22407">
    <property type="entry name" value="KH-I_Vigilin_rpt3"/>
    <property type="match status" value="1"/>
</dbReference>
<comment type="caution">
    <text evidence="4">The sequence shown here is derived from an EMBL/GenBank/DDBJ whole genome shotgun (WGS) entry which is preliminary data.</text>
</comment>
<gene>
    <name evidence="4" type="ORF">PACLA_8A069222</name>
</gene>
<dbReference type="OrthoDB" id="10027144at2759"/>
<feature type="compositionally biased region" description="Polar residues" evidence="3">
    <location>
        <begin position="203"/>
        <end position="214"/>
    </location>
</feature>
<dbReference type="GO" id="GO:0003729">
    <property type="term" value="F:mRNA binding"/>
    <property type="evidence" value="ECO:0007669"/>
    <property type="project" value="TreeGrafter"/>
</dbReference>
<proteinExistence type="predicted"/>
<evidence type="ECO:0000256" key="1">
    <source>
        <dbReference type="ARBA" id="ARBA00022737"/>
    </source>
</evidence>
<dbReference type="CDD" id="cd22408">
    <property type="entry name" value="KH-I_Vigilin_rpt4"/>
    <property type="match status" value="1"/>
</dbReference>
<dbReference type="SMART" id="SM00322">
    <property type="entry name" value="KH"/>
    <property type="match status" value="1"/>
</dbReference>
<organism evidence="4 5">
    <name type="scientific">Paramuricea clavata</name>
    <name type="common">Red gorgonian</name>
    <name type="synonym">Violescent sea-whip</name>
    <dbReference type="NCBI Taxonomy" id="317549"/>
    <lineage>
        <taxon>Eukaryota</taxon>
        <taxon>Metazoa</taxon>
        <taxon>Cnidaria</taxon>
        <taxon>Anthozoa</taxon>
        <taxon>Octocorallia</taxon>
        <taxon>Malacalcyonacea</taxon>
        <taxon>Plexauridae</taxon>
        <taxon>Paramuricea</taxon>
    </lineage>
</organism>
<dbReference type="EMBL" id="CACRXK020025671">
    <property type="protein sequence ID" value="CAB4039634.1"/>
    <property type="molecule type" value="Genomic_DNA"/>
</dbReference>
<name>A0A6S7K9V6_PARCT</name>
<accession>A0A6S7K9V6</accession>
<keyword evidence="5" id="KW-1185">Reference proteome</keyword>
<dbReference type="InterPro" id="IPR036612">
    <property type="entry name" value="KH_dom_type_1_sf"/>
</dbReference>
<dbReference type="SUPFAM" id="SSF54791">
    <property type="entry name" value="Eukaryotic type KH-domain (KH-domain type I)"/>
    <property type="match status" value="2"/>
</dbReference>
<dbReference type="PROSITE" id="PS50084">
    <property type="entry name" value="KH_TYPE_1"/>
    <property type="match status" value="1"/>
</dbReference>
<sequence length="453" mass="50778">YEQDIKELKLKLQRSENRLQLLEEKEKELCEKERKTAAKEGYERLEIPRVYHPFIQGRNQETIQKIAMETNTKINIPPPLVPKDEITISGDKEGVALAKDKILRIYKEKERHVTTVIEEKKSQHKYVTGPKGHALQEIFASTGASGEMPHLDSDTEAITLRGEPNRLGTGLTQAYERANRRANTEGISLAPSFGQLGRGISAGLSNSSQKQDQPMGNRYSALSGADMPPSQTYDARRSLSACASTGNCRSGSTTPLSNSTAQTESSTIQCKSRPYNTHLQVNQSSPLLQEMTENLKMFMDSQKETQKEPEVLLLRADREATTENRASEIKEISDRIPENIENMVERKTGNENTVDPDPVEQLKSDNMDSGLDNSPNRVVDTKSLDSYVAHAVNSEITEKKVEWLTDTKKALEPPKKKSSKQRIKDINKKETGADLMDAYTDKPPPQEVNEHDN</sequence>
<feature type="compositionally biased region" description="Basic and acidic residues" evidence="3">
    <location>
        <begin position="422"/>
        <end position="432"/>
    </location>
</feature>
<keyword evidence="1" id="KW-0677">Repeat</keyword>
<keyword evidence="2" id="KW-0175">Coiled coil</keyword>
<feature type="compositionally biased region" description="Polar residues" evidence="3">
    <location>
        <begin position="241"/>
        <end position="271"/>
    </location>
</feature>
<dbReference type="InterPro" id="IPR004088">
    <property type="entry name" value="KH_dom_type_1"/>
</dbReference>
<evidence type="ECO:0000256" key="3">
    <source>
        <dbReference type="SAM" id="MobiDB-lite"/>
    </source>
</evidence>
<evidence type="ECO:0000313" key="4">
    <source>
        <dbReference type="EMBL" id="CAB4039634.1"/>
    </source>
</evidence>
<feature type="region of interest" description="Disordered" evidence="3">
    <location>
        <begin position="200"/>
        <end position="271"/>
    </location>
</feature>
<dbReference type="InterPro" id="IPR004087">
    <property type="entry name" value="KH_dom"/>
</dbReference>
<reference evidence="4" key="1">
    <citation type="submission" date="2020-04" db="EMBL/GenBank/DDBJ databases">
        <authorList>
            <person name="Alioto T."/>
            <person name="Alioto T."/>
            <person name="Gomez Garrido J."/>
        </authorList>
    </citation>
    <scope>NUCLEOTIDE SEQUENCE</scope>
    <source>
        <strain evidence="4">A484AB</strain>
    </source>
</reference>
<feature type="region of interest" description="Disordered" evidence="3">
    <location>
        <begin position="406"/>
        <end position="453"/>
    </location>
</feature>
<evidence type="ECO:0000256" key="2">
    <source>
        <dbReference type="SAM" id="Coils"/>
    </source>
</evidence>
<dbReference type="Pfam" id="PF00013">
    <property type="entry name" value="KH_1"/>
    <property type="match status" value="1"/>
</dbReference>
<dbReference type="Gene3D" id="3.30.1370.10">
    <property type="entry name" value="K Homology domain, type 1"/>
    <property type="match status" value="1"/>
</dbReference>
<feature type="compositionally biased region" description="Basic and acidic residues" evidence="3">
    <location>
        <begin position="406"/>
        <end position="415"/>
    </location>
</feature>
<dbReference type="Proteomes" id="UP001152795">
    <property type="component" value="Unassembled WGS sequence"/>
</dbReference>
<dbReference type="AlphaFoldDB" id="A0A6S7K9V6"/>
<evidence type="ECO:0000313" key="5">
    <source>
        <dbReference type="Proteomes" id="UP001152795"/>
    </source>
</evidence>